<dbReference type="InterPro" id="IPR013785">
    <property type="entry name" value="Aldolase_TIM"/>
</dbReference>
<evidence type="ECO:0000259" key="2">
    <source>
        <dbReference type="Pfam" id="PF03537"/>
    </source>
</evidence>
<dbReference type="PANTHER" id="PTHR35273:SF2">
    <property type="entry name" value="ALPHA-GALACTOSIDASE"/>
    <property type="match status" value="1"/>
</dbReference>
<comment type="caution">
    <text evidence="3">The sequence shown here is derived from an EMBL/GenBank/DDBJ whole genome shotgun (WGS) entry which is preliminary data.</text>
</comment>
<dbReference type="Pfam" id="PF03537">
    <property type="entry name" value="Glyco_hydro_114"/>
    <property type="match status" value="1"/>
</dbReference>
<dbReference type="RefSeq" id="WP_187815567.1">
    <property type="nucleotide sequence ID" value="NZ_JACTVJ010000010.1"/>
</dbReference>
<proteinExistence type="predicted"/>
<dbReference type="InterPro" id="IPR017853">
    <property type="entry name" value="GH"/>
</dbReference>
<feature type="signal peptide" evidence="1">
    <location>
        <begin position="1"/>
        <end position="20"/>
    </location>
</feature>
<dbReference type="EMBL" id="JACTVJ010000010">
    <property type="protein sequence ID" value="MBC9715128.1"/>
    <property type="molecule type" value="Genomic_DNA"/>
</dbReference>
<dbReference type="PANTHER" id="PTHR35273">
    <property type="entry name" value="ALPHA-1,4 POLYGALACTOSAMINIDASE, PUTATIVE (AFU_ORTHOLOGUE AFUA_3G07890)-RELATED"/>
    <property type="match status" value="1"/>
</dbReference>
<dbReference type="SUPFAM" id="SSF51445">
    <property type="entry name" value="(Trans)glycosidases"/>
    <property type="match status" value="1"/>
</dbReference>
<reference evidence="3 4" key="1">
    <citation type="submission" date="2020-08" db="EMBL/GenBank/DDBJ databases">
        <title>Genemic of Streptomyces polyaspartic.</title>
        <authorList>
            <person name="Liu W."/>
        </authorList>
    </citation>
    <scope>NUCLEOTIDE SEQUENCE [LARGE SCALE GENOMIC DNA]</scope>
    <source>
        <strain evidence="3 4">TRM66268-LWL</strain>
    </source>
</reference>
<dbReference type="InterPro" id="IPR004352">
    <property type="entry name" value="GH114_TIM-barrel"/>
</dbReference>
<gene>
    <name evidence="3" type="ORF">H9Y04_21490</name>
</gene>
<dbReference type="Proteomes" id="UP000642284">
    <property type="component" value="Unassembled WGS sequence"/>
</dbReference>
<evidence type="ECO:0000313" key="3">
    <source>
        <dbReference type="EMBL" id="MBC9715128.1"/>
    </source>
</evidence>
<keyword evidence="4" id="KW-1185">Reference proteome</keyword>
<accession>A0ABR7SI65</accession>
<protein>
    <submittedName>
        <fullName evidence="3">Endo alpha-1,4 polygalactosaminidase</fullName>
    </submittedName>
</protein>
<dbReference type="Gene3D" id="3.20.20.70">
    <property type="entry name" value="Aldolase class I"/>
    <property type="match status" value="1"/>
</dbReference>
<evidence type="ECO:0000313" key="4">
    <source>
        <dbReference type="Proteomes" id="UP000642284"/>
    </source>
</evidence>
<sequence>MRRTTIALLLLALTACSSGSGRPDVGLPEPDAVFDYQLGGPYEPEEKVRAVARDRTAKPAAGRYNVCYVNAFQTQPGDAISWWKKHHGDLLLRKDGALVIDEDWDEALLDISTADKREDVLRIVGPWLDGCARDGYDAVEADNLDSYSRSDGLLDAEDAAQFARLLAGRAHEQGLAMGQKNTTDLLPRHEEIGFDFAVVEECAAYDECGPFLDAYDGRVFAVEYQEEAFERGCRRWGGELSLTLRDLDVRPRGAKGYVFRTC</sequence>
<feature type="chain" id="PRO_5045361070" evidence="1">
    <location>
        <begin position="21"/>
        <end position="262"/>
    </location>
</feature>
<feature type="domain" description="Glycoside-hydrolase family GH114 TIM-barrel" evidence="2">
    <location>
        <begin position="34"/>
        <end position="248"/>
    </location>
</feature>
<organism evidence="3 4">
    <name type="scientific">Streptomyces polyasparticus</name>
    <dbReference type="NCBI Taxonomy" id="2767826"/>
    <lineage>
        <taxon>Bacteria</taxon>
        <taxon>Bacillati</taxon>
        <taxon>Actinomycetota</taxon>
        <taxon>Actinomycetes</taxon>
        <taxon>Kitasatosporales</taxon>
        <taxon>Streptomycetaceae</taxon>
        <taxon>Streptomyces</taxon>
    </lineage>
</organism>
<dbReference type="PROSITE" id="PS51257">
    <property type="entry name" value="PROKAR_LIPOPROTEIN"/>
    <property type="match status" value="1"/>
</dbReference>
<keyword evidence="1" id="KW-0732">Signal</keyword>
<evidence type="ECO:0000256" key="1">
    <source>
        <dbReference type="SAM" id="SignalP"/>
    </source>
</evidence>
<name>A0ABR7SI65_9ACTN</name>